<gene>
    <name evidence="2" type="ORF">PV06_11572</name>
</gene>
<keyword evidence="3" id="KW-1185">Reference proteome</keyword>
<evidence type="ECO:0000313" key="3">
    <source>
        <dbReference type="Proteomes" id="UP000053342"/>
    </source>
</evidence>
<evidence type="ECO:0000256" key="1">
    <source>
        <dbReference type="SAM" id="MobiDB-lite"/>
    </source>
</evidence>
<name>A0A0D2BF53_9EURO</name>
<dbReference type="HOGENOM" id="CLU_1133600_0_0_1"/>
<dbReference type="GeneID" id="27363646"/>
<dbReference type="RefSeq" id="XP_016256338.1">
    <property type="nucleotide sequence ID" value="XM_016413278.1"/>
</dbReference>
<proteinExistence type="predicted"/>
<dbReference type="VEuPathDB" id="FungiDB:PV06_11572"/>
<dbReference type="AlphaFoldDB" id="A0A0D2BF53"/>
<dbReference type="EMBL" id="KN847373">
    <property type="protein sequence ID" value="KIW36122.1"/>
    <property type="molecule type" value="Genomic_DNA"/>
</dbReference>
<evidence type="ECO:0000313" key="2">
    <source>
        <dbReference type="EMBL" id="KIW36122.1"/>
    </source>
</evidence>
<accession>A0A0D2BF53</accession>
<dbReference type="Proteomes" id="UP000053342">
    <property type="component" value="Unassembled WGS sequence"/>
</dbReference>
<organism evidence="2 3">
    <name type="scientific">Exophiala oligosperma</name>
    <dbReference type="NCBI Taxonomy" id="215243"/>
    <lineage>
        <taxon>Eukaryota</taxon>
        <taxon>Fungi</taxon>
        <taxon>Dikarya</taxon>
        <taxon>Ascomycota</taxon>
        <taxon>Pezizomycotina</taxon>
        <taxon>Eurotiomycetes</taxon>
        <taxon>Chaetothyriomycetidae</taxon>
        <taxon>Chaetothyriales</taxon>
        <taxon>Herpotrichiellaceae</taxon>
        <taxon>Exophiala</taxon>
    </lineage>
</organism>
<sequence length="245" mass="27360">MASLSILKLNSTPRPTGIFAPDTIHYKVLYAETRSLFGRLTSNNSSFSNLNEIGFFTNVNLNKSYPGMRVVLFRACYSQTIGKLGGARRVILPDRTRVFNPRLDSHQQSYRTWSADEKNSAKPDPWQTKTLPGSDVTYAQVFQGFTGNSYHALFFRENGYAGIISDHQYMCVILFPEFAGLQLVQVNDGEPGPVVGHVNGKPLKCQWPEDDSGNQHKQHFEDIEDVGLSQSLVALGVGSTRISYF</sequence>
<reference evidence="2 3" key="1">
    <citation type="submission" date="2015-01" db="EMBL/GenBank/DDBJ databases">
        <title>The Genome Sequence of Exophiala oligosperma CBS72588.</title>
        <authorList>
            <consortium name="The Broad Institute Genomics Platform"/>
            <person name="Cuomo C."/>
            <person name="de Hoog S."/>
            <person name="Gorbushina A."/>
            <person name="Stielow B."/>
            <person name="Teixiera M."/>
            <person name="Abouelleil A."/>
            <person name="Chapman S.B."/>
            <person name="Priest M."/>
            <person name="Young S.K."/>
            <person name="Wortman J."/>
            <person name="Nusbaum C."/>
            <person name="Birren B."/>
        </authorList>
    </citation>
    <scope>NUCLEOTIDE SEQUENCE [LARGE SCALE GENOMIC DNA]</scope>
    <source>
        <strain evidence="2 3">CBS 72588</strain>
    </source>
</reference>
<feature type="region of interest" description="Disordered" evidence="1">
    <location>
        <begin position="110"/>
        <end position="129"/>
    </location>
</feature>
<protein>
    <submittedName>
        <fullName evidence="2">Uncharacterized protein</fullName>
    </submittedName>
</protein>
<dbReference type="OrthoDB" id="10286842at2759"/>